<proteinExistence type="predicted"/>
<feature type="region of interest" description="Disordered" evidence="1">
    <location>
        <begin position="181"/>
        <end position="201"/>
    </location>
</feature>
<evidence type="ECO:0000313" key="2">
    <source>
        <dbReference type="EMBL" id="BBH92908.1"/>
    </source>
</evidence>
<feature type="region of interest" description="Disordered" evidence="1">
    <location>
        <begin position="328"/>
        <end position="359"/>
    </location>
</feature>
<feature type="region of interest" description="Disordered" evidence="1">
    <location>
        <begin position="1"/>
        <end position="22"/>
    </location>
</feature>
<gene>
    <name evidence="2" type="ORF">KTA_11070</name>
</gene>
<sequence>MVVEDDVEEERRSESGRGQLEAGGRLERVAPLPIAEGTCGWGRPFQLYPDHLRVHGTVYALRHLTQIRPVYRSLLGIPSARLELTFGQQRVILRGIAAVEDVRRMVDYLQRACPQARLVSAPGSETEAAENETARGGLDETTASLATTETPTALMRALAPASWHMVRRELLQRRRARLREERERRQEVTLTQRPGRRSVLKDPLPPVQVPVRLACGERAYYCSQATLCNEHLRPFAPLEEAIRDHGLLILTDRRLIYLGRRCQILLGYDHLLQVSRQRNGVAFLADHWRRRELFTMRRPLECVLCLEKLLWRFQQERQLSTLMHVELEERDEEGATPPGQAGERSEHRADGEPLTHLEE</sequence>
<reference evidence="2" key="1">
    <citation type="submission" date="2018-12" db="EMBL/GenBank/DDBJ databases">
        <title>Novel natural products biosynthetic potential of the class Ktedonobacteria.</title>
        <authorList>
            <person name="Zheng Y."/>
            <person name="Saitou A."/>
            <person name="Wang C.M."/>
            <person name="Toyoda A."/>
            <person name="Minakuchi Y."/>
            <person name="Sekiguchi Y."/>
            <person name="Ueda K."/>
            <person name="Takano H."/>
            <person name="Sakai Y."/>
            <person name="Yokota A."/>
            <person name="Yabe S."/>
        </authorList>
    </citation>
    <scope>NUCLEOTIDE SEQUENCE</scope>
    <source>
        <strain evidence="2">A3-2</strain>
    </source>
</reference>
<feature type="compositionally biased region" description="Basic and acidic residues" evidence="1">
    <location>
        <begin position="343"/>
        <end position="359"/>
    </location>
</feature>
<evidence type="ECO:0000256" key="1">
    <source>
        <dbReference type="SAM" id="MobiDB-lite"/>
    </source>
</evidence>
<organism evidence="2">
    <name type="scientific">Thermogemmatispora argillosa</name>
    <dbReference type="NCBI Taxonomy" id="2045280"/>
    <lineage>
        <taxon>Bacteria</taxon>
        <taxon>Bacillati</taxon>
        <taxon>Chloroflexota</taxon>
        <taxon>Ktedonobacteria</taxon>
        <taxon>Thermogemmatisporales</taxon>
        <taxon>Thermogemmatisporaceae</taxon>
        <taxon>Thermogemmatispora</taxon>
    </lineage>
</organism>
<protein>
    <submittedName>
        <fullName evidence="2">Uncharacterized protein</fullName>
    </submittedName>
</protein>
<dbReference type="AlphaFoldDB" id="A0A455SZB3"/>
<dbReference type="EMBL" id="AP019377">
    <property type="protein sequence ID" value="BBH92908.1"/>
    <property type="molecule type" value="Genomic_DNA"/>
</dbReference>
<name>A0A455SZB3_9CHLR</name>
<accession>A0A455SZB3</accession>